<dbReference type="EMBL" id="ML179481">
    <property type="protein sequence ID" value="THU86758.1"/>
    <property type="molecule type" value="Genomic_DNA"/>
</dbReference>
<name>A0A4S8LEB8_DENBC</name>
<dbReference type="Proteomes" id="UP000297245">
    <property type="component" value="Unassembled WGS sequence"/>
</dbReference>
<keyword evidence="2" id="KW-1185">Reference proteome</keyword>
<organism evidence="1 2">
    <name type="scientific">Dendrothele bispora (strain CBS 962.96)</name>
    <dbReference type="NCBI Taxonomy" id="1314807"/>
    <lineage>
        <taxon>Eukaryota</taxon>
        <taxon>Fungi</taxon>
        <taxon>Dikarya</taxon>
        <taxon>Basidiomycota</taxon>
        <taxon>Agaricomycotina</taxon>
        <taxon>Agaricomycetes</taxon>
        <taxon>Agaricomycetidae</taxon>
        <taxon>Agaricales</taxon>
        <taxon>Agaricales incertae sedis</taxon>
        <taxon>Dendrothele</taxon>
    </lineage>
</organism>
<protein>
    <submittedName>
        <fullName evidence="1">Uncharacterized protein</fullName>
    </submittedName>
</protein>
<evidence type="ECO:0000313" key="2">
    <source>
        <dbReference type="Proteomes" id="UP000297245"/>
    </source>
</evidence>
<gene>
    <name evidence="1" type="ORF">K435DRAFT_804844</name>
</gene>
<evidence type="ECO:0000313" key="1">
    <source>
        <dbReference type="EMBL" id="THU86758.1"/>
    </source>
</evidence>
<dbReference type="AlphaFoldDB" id="A0A4S8LEB8"/>
<reference evidence="1 2" key="1">
    <citation type="journal article" date="2019" name="Nat. Ecol. Evol.">
        <title>Megaphylogeny resolves global patterns of mushroom evolution.</title>
        <authorList>
            <person name="Varga T."/>
            <person name="Krizsan K."/>
            <person name="Foldi C."/>
            <person name="Dima B."/>
            <person name="Sanchez-Garcia M."/>
            <person name="Sanchez-Ramirez S."/>
            <person name="Szollosi G.J."/>
            <person name="Szarkandi J.G."/>
            <person name="Papp V."/>
            <person name="Albert L."/>
            <person name="Andreopoulos W."/>
            <person name="Angelini C."/>
            <person name="Antonin V."/>
            <person name="Barry K.W."/>
            <person name="Bougher N.L."/>
            <person name="Buchanan P."/>
            <person name="Buyck B."/>
            <person name="Bense V."/>
            <person name="Catcheside P."/>
            <person name="Chovatia M."/>
            <person name="Cooper J."/>
            <person name="Damon W."/>
            <person name="Desjardin D."/>
            <person name="Finy P."/>
            <person name="Geml J."/>
            <person name="Haridas S."/>
            <person name="Hughes K."/>
            <person name="Justo A."/>
            <person name="Karasinski D."/>
            <person name="Kautmanova I."/>
            <person name="Kiss B."/>
            <person name="Kocsube S."/>
            <person name="Kotiranta H."/>
            <person name="LaButti K.M."/>
            <person name="Lechner B.E."/>
            <person name="Liimatainen K."/>
            <person name="Lipzen A."/>
            <person name="Lukacs Z."/>
            <person name="Mihaltcheva S."/>
            <person name="Morgado L.N."/>
            <person name="Niskanen T."/>
            <person name="Noordeloos M.E."/>
            <person name="Ohm R.A."/>
            <person name="Ortiz-Santana B."/>
            <person name="Ovrebo C."/>
            <person name="Racz N."/>
            <person name="Riley R."/>
            <person name="Savchenko A."/>
            <person name="Shiryaev A."/>
            <person name="Soop K."/>
            <person name="Spirin V."/>
            <person name="Szebenyi C."/>
            <person name="Tomsovsky M."/>
            <person name="Tulloss R.E."/>
            <person name="Uehling J."/>
            <person name="Grigoriev I.V."/>
            <person name="Vagvolgyi C."/>
            <person name="Papp T."/>
            <person name="Martin F.M."/>
            <person name="Miettinen O."/>
            <person name="Hibbett D.S."/>
            <person name="Nagy L.G."/>
        </authorList>
    </citation>
    <scope>NUCLEOTIDE SEQUENCE [LARGE SCALE GENOMIC DNA]</scope>
    <source>
        <strain evidence="1 2">CBS 962.96</strain>
    </source>
</reference>
<proteinExistence type="predicted"/>
<sequence>MTALQSDSLETHRLSFHLDSIINDAFPLLLAFEDGIENYPSLMPWVQRSAQLFANLFDDFCAIGEHMQGEFLRPRCIQVVKQRLGTNKFGRTLKNFGRTWKDFGRTLKDFGRTLGRILDALDLSASNASKVRPVLAEIAIPKHSNDEGEARLV</sequence>
<dbReference type="OrthoDB" id="2686689at2759"/>
<accession>A0A4S8LEB8</accession>